<dbReference type="Proteomes" id="UP000578091">
    <property type="component" value="Unassembled WGS sequence"/>
</dbReference>
<dbReference type="InterPro" id="IPR018247">
    <property type="entry name" value="EF_Hand_1_Ca_BS"/>
</dbReference>
<gene>
    <name evidence="1" type="ORF">H0E84_14970</name>
</gene>
<evidence type="ECO:0000313" key="1">
    <source>
        <dbReference type="EMBL" id="NZA27681.1"/>
    </source>
</evidence>
<proteinExistence type="predicted"/>
<comment type="caution">
    <text evidence="1">The sequence shown here is derived from an EMBL/GenBank/DDBJ whole genome shotgun (WGS) entry which is preliminary data.</text>
</comment>
<dbReference type="AlphaFoldDB" id="A0A853JEC1"/>
<organism evidence="1 2">
    <name type="scientific">Luteimonas salinisoli</name>
    <dbReference type="NCBI Taxonomy" id="2752307"/>
    <lineage>
        <taxon>Bacteria</taxon>
        <taxon>Pseudomonadati</taxon>
        <taxon>Pseudomonadota</taxon>
        <taxon>Gammaproteobacteria</taxon>
        <taxon>Lysobacterales</taxon>
        <taxon>Lysobacteraceae</taxon>
        <taxon>Luteimonas</taxon>
    </lineage>
</organism>
<dbReference type="RefSeq" id="WP_180679452.1">
    <property type="nucleotide sequence ID" value="NZ_JACCKA010000083.1"/>
</dbReference>
<reference evidence="1 2" key="1">
    <citation type="submission" date="2020-07" db="EMBL/GenBank/DDBJ databases">
        <title>Luteimonas sp. SJ-92.</title>
        <authorList>
            <person name="Huang X.-X."/>
            <person name="Xu L."/>
            <person name="Sun J.-Q."/>
        </authorList>
    </citation>
    <scope>NUCLEOTIDE SEQUENCE [LARGE SCALE GENOMIC DNA]</scope>
    <source>
        <strain evidence="1 2">SJ-92</strain>
    </source>
</reference>
<keyword evidence="2" id="KW-1185">Reference proteome</keyword>
<dbReference type="EMBL" id="JACCKA010000083">
    <property type="protein sequence ID" value="NZA27681.1"/>
    <property type="molecule type" value="Genomic_DNA"/>
</dbReference>
<dbReference type="PROSITE" id="PS00018">
    <property type="entry name" value="EF_HAND_1"/>
    <property type="match status" value="1"/>
</dbReference>
<evidence type="ECO:0008006" key="3">
    <source>
        <dbReference type="Google" id="ProtNLM"/>
    </source>
</evidence>
<protein>
    <recommendedName>
        <fullName evidence="3">EF-hand domain-containing protein</fullName>
    </recommendedName>
</protein>
<sequence length="543" mass="59465">MSDDNAPAPLKKFVYPFPKTEARNPAQPGTVEVTNAQEYFQALSQAEDGFYPIGYNGQWHGGIHFGAQTGATLAQDGGVRCIADGEVIAWKLDDDYPTVEYASCGAATYSTGFVLVRHWLRLPKADGAQAGGAATGESAAANRSGSEEQQEPSLLFHSLYMHLLNWKNYQQDADKARPAFWGEPLHIVGEKATDADRTRNPYIPENGIGLNLRDANRQVVGFAPRGTKLKLGARLGTTGYYAVTEVVGTAYPEGLAGAYAYKAEIPDTEVEPAEVGSIVIPDAPIEIKAGDFVGHLGQYQRYIDMNPLGSSCNERPLIQVDVFTTEDIKSFIEQSRQRAAQLTDRHKTLLLIEEGARLVQTMDTAIPDATQLNAQTNGTDGPVVGHARVLPISVLDEPVKEEDGTRWWKVEVGTVEGSSASGWVREKGHTKVGLCTPWHWPGFEIVDIDGSTPRALYAHHVVQQGHIVPDEQSELETESAGAEGGILFRKLYDVLDLDGDKSLTPLELRQALRKPWLAQALSHLIIKHESEWSGPMDKWRAMD</sequence>
<accession>A0A853JEC1</accession>
<evidence type="ECO:0000313" key="2">
    <source>
        <dbReference type="Proteomes" id="UP000578091"/>
    </source>
</evidence>
<name>A0A853JEC1_9GAMM</name>